<dbReference type="PANTHER" id="PTHR38011">
    <property type="entry name" value="DIHYDROFOLATE REDUCTASE FAMILY PROTEIN (AFU_ORTHOLOGUE AFUA_8G06820)"/>
    <property type="match status" value="1"/>
</dbReference>
<dbReference type="RefSeq" id="WP_346755486.1">
    <property type="nucleotide sequence ID" value="NZ_JAUJEA010000019.1"/>
</dbReference>
<comment type="pathway">
    <text evidence="1">Cofactor biosynthesis; riboflavin biosynthesis.</text>
</comment>
<keyword evidence="3" id="KW-0560">Oxidoreductase</keyword>
<dbReference type="Pfam" id="PF01872">
    <property type="entry name" value="RibD_C"/>
    <property type="match status" value="1"/>
</dbReference>
<reference evidence="5" key="1">
    <citation type="submission" date="2023-06" db="EMBL/GenBank/DDBJ databases">
        <title>Genomic of Parafulvivirga corallium.</title>
        <authorList>
            <person name="Wang G."/>
        </authorList>
    </citation>
    <scope>NUCLEOTIDE SEQUENCE</scope>
    <source>
        <strain evidence="5">BMA10</strain>
    </source>
</reference>
<keyword evidence="6" id="KW-1185">Reference proteome</keyword>
<evidence type="ECO:0000313" key="5">
    <source>
        <dbReference type="EMBL" id="MDN5205464.1"/>
    </source>
</evidence>
<keyword evidence="2" id="KW-0521">NADP</keyword>
<dbReference type="EMBL" id="JAUJEA010000019">
    <property type="protein sequence ID" value="MDN5205464.1"/>
    <property type="molecule type" value="Genomic_DNA"/>
</dbReference>
<evidence type="ECO:0000259" key="4">
    <source>
        <dbReference type="Pfam" id="PF01872"/>
    </source>
</evidence>
<accession>A0ABT8KXG1</accession>
<dbReference type="Gene3D" id="3.40.430.10">
    <property type="entry name" value="Dihydrofolate Reductase, subunit A"/>
    <property type="match status" value="1"/>
</dbReference>
<gene>
    <name evidence="5" type="ORF">QQ008_29040</name>
</gene>
<protein>
    <submittedName>
        <fullName evidence="5">Dihydrofolate reductase family protein</fullName>
    </submittedName>
</protein>
<dbReference type="InterPro" id="IPR024072">
    <property type="entry name" value="DHFR-like_dom_sf"/>
</dbReference>
<dbReference type="PANTHER" id="PTHR38011:SF7">
    <property type="entry name" value="2,5-DIAMINO-6-RIBOSYLAMINO-4(3H)-PYRIMIDINONE 5'-PHOSPHATE REDUCTASE"/>
    <property type="match status" value="1"/>
</dbReference>
<proteinExistence type="predicted"/>
<dbReference type="Proteomes" id="UP001172082">
    <property type="component" value="Unassembled WGS sequence"/>
</dbReference>
<evidence type="ECO:0000256" key="2">
    <source>
        <dbReference type="ARBA" id="ARBA00022857"/>
    </source>
</evidence>
<evidence type="ECO:0000256" key="3">
    <source>
        <dbReference type="ARBA" id="ARBA00023002"/>
    </source>
</evidence>
<dbReference type="InterPro" id="IPR050765">
    <property type="entry name" value="Riboflavin_Biosynth_HTPR"/>
</dbReference>
<dbReference type="SUPFAM" id="SSF53597">
    <property type="entry name" value="Dihydrofolate reductase-like"/>
    <property type="match status" value="1"/>
</dbReference>
<organism evidence="5 6">
    <name type="scientific">Splendidivirga corallicola</name>
    <dbReference type="NCBI Taxonomy" id="3051826"/>
    <lineage>
        <taxon>Bacteria</taxon>
        <taxon>Pseudomonadati</taxon>
        <taxon>Bacteroidota</taxon>
        <taxon>Cytophagia</taxon>
        <taxon>Cytophagales</taxon>
        <taxon>Splendidivirgaceae</taxon>
        <taxon>Splendidivirga</taxon>
    </lineage>
</organism>
<dbReference type="InterPro" id="IPR002734">
    <property type="entry name" value="RibDG_C"/>
</dbReference>
<comment type="caution">
    <text evidence="5">The sequence shown here is derived from an EMBL/GenBank/DDBJ whole genome shotgun (WGS) entry which is preliminary data.</text>
</comment>
<feature type="domain" description="Bacterial bifunctional deaminase-reductase C-terminal" evidence="4">
    <location>
        <begin position="5"/>
        <end position="214"/>
    </location>
</feature>
<sequence>MSIRVQAIVAVTIDGFIGHSLPERLLLSSEDDINDVMKLRANCDAILVGAGTIRHDNSTLVTRDPELIKHRLDQNKCQDPIKVTLTKKGNIPLSSNFIKVGDCEKIVYTSNLINQKNENELSKVVTLKKFESERVTAKQIVTDLSKRGVRNMIVEGGTQILTMFLEENLINDLRLSIAPFLVGDGSSPRFTNSRRFTFNKNNRMKLVSVKSLGDMAVMQYQLKDFEIKR</sequence>
<evidence type="ECO:0000313" key="6">
    <source>
        <dbReference type="Proteomes" id="UP001172082"/>
    </source>
</evidence>
<evidence type="ECO:0000256" key="1">
    <source>
        <dbReference type="ARBA" id="ARBA00005104"/>
    </source>
</evidence>
<name>A0ABT8KXG1_9BACT</name>